<feature type="transmembrane region" description="Helical" evidence="1">
    <location>
        <begin position="581"/>
        <end position="603"/>
    </location>
</feature>
<feature type="transmembrane region" description="Helical" evidence="1">
    <location>
        <begin position="12"/>
        <end position="34"/>
    </location>
</feature>
<evidence type="ECO:0000313" key="2">
    <source>
        <dbReference type="EMBL" id="RVT56662.1"/>
    </source>
</evidence>
<protein>
    <submittedName>
        <fullName evidence="2">DUF1430 domain-containing protein</fullName>
    </submittedName>
</protein>
<feature type="transmembrane region" description="Helical" evidence="1">
    <location>
        <begin position="177"/>
        <end position="196"/>
    </location>
</feature>
<keyword evidence="1" id="KW-0812">Transmembrane</keyword>
<gene>
    <name evidence="2" type="ORF">EM808_26695</name>
</gene>
<keyword evidence="1" id="KW-0472">Membrane</keyword>
<dbReference type="EMBL" id="RZTZ01000023">
    <property type="protein sequence ID" value="RVT56662.1"/>
    <property type="molecule type" value="Genomic_DNA"/>
</dbReference>
<dbReference type="AlphaFoldDB" id="A0A3S2WYU6"/>
<proteinExistence type="predicted"/>
<dbReference type="Pfam" id="PF07242">
    <property type="entry name" value="DUF1430"/>
    <property type="match status" value="1"/>
</dbReference>
<feature type="transmembrane region" description="Helical" evidence="1">
    <location>
        <begin position="609"/>
        <end position="631"/>
    </location>
</feature>
<keyword evidence="1" id="KW-1133">Transmembrane helix</keyword>
<name>A0A3S2WYU6_9BACI</name>
<reference evidence="2 3" key="1">
    <citation type="submission" date="2019-01" db="EMBL/GenBank/DDBJ databases">
        <title>Bacillus sp. M5HDSG1-1, whole genome shotgun sequence.</title>
        <authorList>
            <person name="Tuo L."/>
        </authorList>
    </citation>
    <scope>NUCLEOTIDE SEQUENCE [LARGE SCALE GENOMIC DNA]</scope>
    <source>
        <strain evidence="2 3">M5HDSG1-1</strain>
    </source>
</reference>
<feature type="transmembrane region" description="Helical" evidence="1">
    <location>
        <begin position="292"/>
        <end position="314"/>
    </location>
</feature>
<comment type="caution">
    <text evidence="2">The sequence shown here is derived from an EMBL/GenBank/DDBJ whole genome shotgun (WGS) entry which is preliminary data.</text>
</comment>
<dbReference type="Proteomes" id="UP000288024">
    <property type="component" value="Unassembled WGS sequence"/>
</dbReference>
<dbReference type="InterPro" id="IPR006541">
    <property type="entry name" value="Bacteriocin_ass"/>
</dbReference>
<feature type="transmembrane region" description="Helical" evidence="1">
    <location>
        <begin position="530"/>
        <end position="549"/>
    </location>
</feature>
<feature type="transmembrane region" description="Helical" evidence="1">
    <location>
        <begin position="248"/>
        <end position="271"/>
    </location>
</feature>
<keyword evidence="3" id="KW-1185">Reference proteome</keyword>
<organism evidence="2 3">
    <name type="scientific">Niallia taxi</name>
    <dbReference type="NCBI Taxonomy" id="2499688"/>
    <lineage>
        <taxon>Bacteria</taxon>
        <taxon>Bacillati</taxon>
        <taxon>Bacillota</taxon>
        <taxon>Bacilli</taxon>
        <taxon>Bacillales</taxon>
        <taxon>Bacillaceae</taxon>
        <taxon>Niallia</taxon>
    </lineage>
</organism>
<sequence>MQFIRREELKKTKYIISSLMIGLVFLFIGEAYLWHLDGFEAEYSYVTMYLGKEQTQPEMLSDIVETAKEQNVEVFAIERKINSLFSESVTVYMTPGAQKTLDKRSRIASGEFQSVFLGDVKVEIRNLAEIPDVKQVEVYYMIGAEEDILGFKQRLIDKYGGKFPQAGYKSYDSLNIAIVWIIVLFFFLLMTLYEVAQMRKEVVVRIICGERIQFIVLKNIILDASFYAMTFGFIMAILSLFSQVSYCWFISVFSMLIFLTINSILYLTLYFCKFKRDMGSRSNAKHVLKIAYLYKVVAVSITALVLSSSLGMIYEGIIFYKQKGFFEKYKDYSYVELSVDDSDVTDKMRFAFYKKYLSENRAVSLVNLSVWSDSEREYLFADSGTMDYLLENISELRQKKIENKVYFLIPKQLVQSDIYAEIKEVWESYYPHPYDYVEFVYQDEINILSMVKSSRISSSIKKNPIIIFNNMNPTVIKKYWNDYIIGTAMYQVKENEWQEYVKSNSLENEVAHKTNAFDHFNFQWQTFKRGILTGVILSGILMLLEVILIKTICRYEYNVNAVELTLKKISGFNLFSRYKQLFLSTIGFGLLGVGSSILLDYFLELSAAFYMALGGSLLIIVELAFMTVYVMKTEKRCMQEILKGGTL</sequence>
<accession>A0A3S2WYU6</accession>
<evidence type="ECO:0000256" key="1">
    <source>
        <dbReference type="SAM" id="Phobius"/>
    </source>
</evidence>
<evidence type="ECO:0000313" key="3">
    <source>
        <dbReference type="Proteomes" id="UP000288024"/>
    </source>
</evidence>
<feature type="transmembrane region" description="Helical" evidence="1">
    <location>
        <begin position="220"/>
        <end position="242"/>
    </location>
</feature>